<name>A0ABY2QRH7_9HYPH</name>
<organism evidence="1 2">
    <name type="scientific">Rhizobium rhizophilum</name>
    <dbReference type="NCBI Taxonomy" id="1850373"/>
    <lineage>
        <taxon>Bacteria</taxon>
        <taxon>Pseudomonadati</taxon>
        <taxon>Pseudomonadota</taxon>
        <taxon>Alphaproteobacteria</taxon>
        <taxon>Hyphomicrobiales</taxon>
        <taxon>Rhizobiaceae</taxon>
        <taxon>Rhizobium/Agrobacterium group</taxon>
        <taxon>Rhizobium</taxon>
    </lineage>
</organism>
<protein>
    <submittedName>
        <fullName evidence="1">MCpol domain-containing protein</fullName>
    </submittedName>
</protein>
<dbReference type="EMBL" id="STGT01000004">
    <property type="protein sequence ID" value="THV12573.1"/>
    <property type="molecule type" value="Genomic_DNA"/>
</dbReference>
<comment type="caution">
    <text evidence="1">The sequence shown here is derived from an EMBL/GenBank/DDBJ whole genome shotgun (WGS) entry which is preliminary data.</text>
</comment>
<evidence type="ECO:0000313" key="1">
    <source>
        <dbReference type="EMBL" id="THV12573.1"/>
    </source>
</evidence>
<reference evidence="1 2" key="1">
    <citation type="submission" date="2019-04" db="EMBL/GenBank/DDBJ databases">
        <title>Genome sequence of strain 7209-2.</title>
        <authorList>
            <person name="Gao J."/>
            <person name="Sun J."/>
        </authorList>
    </citation>
    <scope>NUCLEOTIDE SEQUENCE [LARGE SCALE GENOMIC DNA]</scope>
    <source>
        <strain evidence="1 2">7209-2</strain>
    </source>
</reference>
<keyword evidence="2" id="KW-1185">Reference proteome</keyword>
<accession>A0ABY2QRH7</accession>
<proteinExistence type="predicted"/>
<sequence>MSEIYVIIEAGPGPGQFRELCLSDDWAALELLQKRLRDGTRLVANSLRGDGFSIVNCSAGNVTGRAYACSRDAESLKDDVVSLLGQDLFFRFGVGSSLRDAYVAAFGNDSVSTNGLSNDV</sequence>
<gene>
    <name evidence="1" type="ORF">E9677_17635</name>
</gene>
<dbReference type="RefSeq" id="WP_136559364.1">
    <property type="nucleotide sequence ID" value="NZ_STGT01000004.1"/>
</dbReference>
<evidence type="ECO:0000313" key="2">
    <source>
        <dbReference type="Proteomes" id="UP000309667"/>
    </source>
</evidence>
<dbReference type="Proteomes" id="UP000309667">
    <property type="component" value="Unassembled WGS sequence"/>
</dbReference>
<dbReference type="NCBIfam" id="NF033576">
    <property type="entry name" value="mCpol"/>
    <property type="match status" value="1"/>
</dbReference>